<evidence type="ECO:0000313" key="3">
    <source>
        <dbReference type="EMBL" id="EYC10308.1"/>
    </source>
</evidence>
<keyword evidence="2" id="KW-0472">Membrane</keyword>
<evidence type="ECO:0000256" key="1">
    <source>
        <dbReference type="SAM" id="MobiDB-lite"/>
    </source>
</evidence>
<keyword evidence="2" id="KW-0812">Transmembrane</keyword>
<name>A0A016U6S2_9BILA</name>
<feature type="transmembrane region" description="Helical" evidence="2">
    <location>
        <begin position="50"/>
        <end position="73"/>
    </location>
</feature>
<keyword evidence="2" id="KW-1133">Transmembrane helix</keyword>
<gene>
    <name evidence="3" type="primary">Acey_s0056.g2672</name>
    <name evidence="3" type="ORF">Y032_0056g2672</name>
</gene>
<feature type="compositionally biased region" description="Basic and acidic residues" evidence="1">
    <location>
        <begin position="90"/>
        <end position="110"/>
    </location>
</feature>
<dbReference type="EMBL" id="JARK01001392">
    <property type="protein sequence ID" value="EYC10308.1"/>
    <property type="molecule type" value="Genomic_DNA"/>
</dbReference>
<comment type="caution">
    <text evidence="3">The sequence shown here is derived from an EMBL/GenBank/DDBJ whole genome shotgun (WGS) entry which is preliminary data.</text>
</comment>
<keyword evidence="4" id="KW-1185">Reference proteome</keyword>
<proteinExistence type="predicted"/>
<feature type="region of interest" description="Disordered" evidence="1">
    <location>
        <begin position="90"/>
        <end position="124"/>
    </location>
</feature>
<dbReference type="AlphaFoldDB" id="A0A016U6S2"/>
<sequence length="146" mass="16164">MDSHLFPNRFICSFKAVSSAAVNFTPITNHINAFLERCLRSRMLFFDTDLGYSLFPGFVNTMLLVAVGSSIVCTKASNFQEKELTYEGRTRKGVRHDVGRTTEGESREPLDGAQSSRESTRPTSSVSTSAVCVYLICHPKKSTNVS</sequence>
<protein>
    <submittedName>
        <fullName evidence="3">Uncharacterized protein</fullName>
    </submittedName>
</protein>
<evidence type="ECO:0000313" key="4">
    <source>
        <dbReference type="Proteomes" id="UP000024635"/>
    </source>
</evidence>
<organism evidence="3 4">
    <name type="scientific">Ancylostoma ceylanicum</name>
    <dbReference type="NCBI Taxonomy" id="53326"/>
    <lineage>
        <taxon>Eukaryota</taxon>
        <taxon>Metazoa</taxon>
        <taxon>Ecdysozoa</taxon>
        <taxon>Nematoda</taxon>
        <taxon>Chromadorea</taxon>
        <taxon>Rhabditida</taxon>
        <taxon>Rhabditina</taxon>
        <taxon>Rhabditomorpha</taxon>
        <taxon>Strongyloidea</taxon>
        <taxon>Ancylostomatidae</taxon>
        <taxon>Ancylostomatinae</taxon>
        <taxon>Ancylostoma</taxon>
    </lineage>
</organism>
<evidence type="ECO:0000256" key="2">
    <source>
        <dbReference type="SAM" id="Phobius"/>
    </source>
</evidence>
<accession>A0A016U6S2</accession>
<feature type="compositionally biased region" description="Polar residues" evidence="1">
    <location>
        <begin position="113"/>
        <end position="124"/>
    </location>
</feature>
<dbReference type="Proteomes" id="UP000024635">
    <property type="component" value="Unassembled WGS sequence"/>
</dbReference>
<reference evidence="4" key="1">
    <citation type="journal article" date="2015" name="Nat. Genet.">
        <title>The genome and transcriptome of the zoonotic hookworm Ancylostoma ceylanicum identify infection-specific gene families.</title>
        <authorList>
            <person name="Schwarz E.M."/>
            <person name="Hu Y."/>
            <person name="Antoshechkin I."/>
            <person name="Miller M.M."/>
            <person name="Sternberg P.W."/>
            <person name="Aroian R.V."/>
        </authorList>
    </citation>
    <scope>NUCLEOTIDE SEQUENCE</scope>
    <source>
        <strain evidence="4">HY135</strain>
    </source>
</reference>